<proteinExistence type="inferred from homology"/>
<dbReference type="PANTHER" id="PTHR18964:SF149">
    <property type="entry name" value="BIFUNCTIONAL UDP-N-ACETYLGLUCOSAMINE 2-EPIMERASE_N-ACETYLMANNOSAMINE KINASE"/>
    <property type="match status" value="1"/>
</dbReference>
<evidence type="ECO:0000313" key="3">
    <source>
        <dbReference type="Proteomes" id="UP000287224"/>
    </source>
</evidence>
<dbReference type="GO" id="GO:0016301">
    <property type="term" value="F:kinase activity"/>
    <property type="evidence" value="ECO:0007669"/>
    <property type="project" value="UniProtKB-KW"/>
</dbReference>
<dbReference type="SUPFAM" id="SSF53067">
    <property type="entry name" value="Actin-like ATPase domain"/>
    <property type="match status" value="1"/>
</dbReference>
<dbReference type="RefSeq" id="WP_126597392.1">
    <property type="nucleotide sequence ID" value="NZ_BIFQ01000001.1"/>
</dbReference>
<dbReference type="AlphaFoldDB" id="A0A401ZHX2"/>
<reference evidence="3" key="1">
    <citation type="submission" date="2018-12" db="EMBL/GenBank/DDBJ databases">
        <title>Tengunoibacter tsumagoiensis gen. nov., sp. nov., Dictyobacter kobayashii sp. nov., D. alpinus sp. nov., and D. joshuensis sp. nov. and description of Dictyobacteraceae fam. nov. within the order Ktedonobacterales isolated from Tengu-no-mugimeshi.</title>
        <authorList>
            <person name="Wang C.M."/>
            <person name="Zheng Y."/>
            <person name="Sakai Y."/>
            <person name="Toyoda A."/>
            <person name="Minakuchi Y."/>
            <person name="Abe K."/>
            <person name="Yokota A."/>
            <person name="Yabe S."/>
        </authorList>
    </citation>
    <scope>NUCLEOTIDE SEQUENCE [LARGE SCALE GENOMIC DNA]</scope>
    <source>
        <strain evidence="3">S-27</strain>
    </source>
</reference>
<protein>
    <submittedName>
        <fullName evidence="2">Glucokinase</fullName>
    </submittedName>
</protein>
<dbReference type="Gene3D" id="3.30.420.40">
    <property type="match status" value="2"/>
</dbReference>
<dbReference type="EMBL" id="BIFQ01000001">
    <property type="protein sequence ID" value="GCE06448.1"/>
    <property type="molecule type" value="Genomic_DNA"/>
</dbReference>
<dbReference type="InterPro" id="IPR000600">
    <property type="entry name" value="ROK"/>
</dbReference>
<dbReference type="InterPro" id="IPR043129">
    <property type="entry name" value="ATPase_NBD"/>
</dbReference>
<dbReference type="OrthoDB" id="9795247at2"/>
<dbReference type="PANTHER" id="PTHR18964">
    <property type="entry name" value="ROK (REPRESSOR, ORF, KINASE) FAMILY"/>
    <property type="match status" value="1"/>
</dbReference>
<organism evidence="2 3">
    <name type="scientific">Dictyobacter aurantiacus</name>
    <dbReference type="NCBI Taxonomy" id="1936993"/>
    <lineage>
        <taxon>Bacteria</taxon>
        <taxon>Bacillati</taxon>
        <taxon>Chloroflexota</taxon>
        <taxon>Ktedonobacteria</taxon>
        <taxon>Ktedonobacterales</taxon>
        <taxon>Dictyobacteraceae</taxon>
        <taxon>Dictyobacter</taxon>
    </lineage>
</organism>
<name>A0A401ZHX2_9CHLR</name>
<dbReference type="PROSITE" id="PS01125">
    <property type="entry name" value="ROK"/>
    <property type="match status" value="1"/>
</dbReference>
<comment type="caution">
    <text evidence="2">The sequence shown here is derived from an EMBL/GenBank/DDBJ whole genome shotgun (WGS) entry which is preliminary data.</text>
</comment>
<gene>
    <name evidence="2" type="ORF">KDAU_37770</name>
</gene>
<dbReference type="Proteomes" id="UP000287224">
    <property type="component" value="Unassembled WGS sequence"/>
</dbReference>
<dbReference type="InterPro" id="IPR049874">
    <property type="entry name" value="ROK_cs"/>
</dbReference>
<keyword evidence="3" id="KW-1185">Reference proteome</keyword>
<keyword evidence="2" id="KW-0808">Transferase</keyword>
<dbReference type="Pfam" id="PF00480">
    <property type="entry name" value="ROK"/>
    <property type="match status" value="1"/>
</dbReference>
<keyword evidence="2" id="KW-0418">Kinase</keyword>
<comment type="similarity">
    <text evidence="1">Belongs to the ROK (NagC/XylR) family.</text>
</comment>
<accession>A0A401ZHX2</accession>
<evidence type="ECO:0000256" key="1">
    <source>
        <dbReference type="ARBA" id="ARBA00006479"/>
    </source>
</evidence>
<sequence>MPKSKSYALGIDLGGTKTLAAVIDLSDGSVVASARKRTRAERGQDFVSQRTIELATAAITAAKLPEDVELLAIGVGAAGQIDRKAGVVLDAPNLGVRNMPLGDILNKRFNLPVFVGNDVEVAAMGESLYGSGRGYNNFVCIFVGTGIGSGIVQNGRMYTGLTGTAGEVGHMTIQAGGRICGCGSLGCLEAYASRTAITKAILAEIHHGRQSMLADEALGQLKEGDTIIRSGIIANAIEQKDELVTEIVTEAANYLGYGIASVMNFYNPDCIILGGGVIEAVDLLFETAVARARKVALSASAKRTPIMRAKLGDFSGVAGAAALGALSTGYTVNAKS</sequence>
<evidence type="ECO:0000313" key="2">
    <source>
        <dbReference type="EMBL" id="GCE06448.1"/>
    </source>
</evidence>